<accession>A0AAV6X227</accession>
<dbReference type="GO" id="GO:0004674">
    <property type="term" value="F:protein serine/threonine kinase activity"/>
    <property type="evidence" value="ECO:0007669"/>
    <property type="project" value="UniProtKB-KW"/>
</dbReference>
<dbReference type="AlphaFoldDB" id="A0AAV6X227"/>
<evidence type="ECO:0000256" key="4">
    <source>
        <dbReference type="ARBA" id="ARBA00023136"/>
    </source>
</evidence>
<gene>
    <name evidence="7" type="ORF">BUALT_Bualt10G0001000</name>
</gene>
<dbReference type="PANTHER" id="PTHR47985">
    <property type="entry name" value="OS07G0668900 PROTEIN"/>
    <property type="match status" value="1"/>
</dbReference>
<sequence>MVQLSWKRRMAIAFQLAQAIEYLHDKCSLQIVHGDIKASNILLDDQLNCKLCDFGSAKMGFCSAIIPPPSILGRNRIMMEGSPGYTDPHYLRTGIASKKNDVYSFGVILLELITGIQAFNPSNRERLITRAEPMLRDVEKVVDMVDPRLKLKGDINYIELEETKAIAAISAMCLCDSPSLRPCISDILTTFTNKISSVSSFLTLEKNKVLL</sequence>
<evidence type="ECO:0000256" key="2">
    <source>
        <dbReference type="ARBA" id="ARBA00022475"/>
    </source>
</evidence>
<keyword evidence="4" id="KW-0472">Membrane</keyword>
<evidence type="ECO:0000259" key="6">
    <source>
        <dbReference type="PROSITE" id="PS50011"/>
    </source>
</evidence>
<keyword evidence="8" id="KW-1185">Reference proteome</keyword>
<evidence type="ECO:0000256" key="1">
    <source>
        <dbReference type="ARBA" id="ARBA00004193"/>
    </source>
</evidence>
<comment type="caution">
    <text evidence="7">The sequence shown here is derived from an EMBL/GenBank/DDBJ whole genome shotgun (WGS) entry which is preliminary data.</text>
</comment>
<evidence type="ECO:0000256" key="3">
    <source>
        <dbReference type="ARBA" id="ARBA00022527"/>
    </source>
</evidence>
<dbReference type="InterPro" id="IPR000719">
    <property type="entry name" value="Prot_kinase_dom"/>
</dbReference>
<dbReference type="InterPro" id="IPR011009">
    <property type="entry name" value="Kinase-like_dom_sf"/>
</dbReference>
<dbReference type="Pfam" id="PF00069">
    <property type="entry name" value="Pkinase"/>
    <property type="match status" value="1"/>
</dbReference>
<keyword evidence="5" id="KW-0449">Lipoprotein</keyword>
<organism evidence="7 8">
    <name type="scientific">Buddleja alternifolia</name>
    <dbReference type="NCBI Taxonomy" id="168488"/>
    <lineage>
        <taxon>Eukaryota</taxon>
        <taxon>Viridiplantae</taxon>
        <taxon>Streptophyta</taxon>
        <taxon>Embryophyta</taxon>
        <taxon>Tracheophyta</taxon>
        <taxon>Spermatophyta</taxon>
        <taxon>Magnoliopsida</taxon>
        <taxon>eudicotyledons</taxon>
        <taxon>Gunneridae</taxon>
        <taxon>Pentapetalae</taxon>
        <taxon>asterids</taxon>
        <taxon>lamiids</taxon>
        <taxon>Lamiales</taxon>
        <taxon>Scrophulariaceae</taxon>
        <taxon>Buddlejeae</taxon>
        <taxon>Buddleja</taxon>
    </lineage>
</organism>
<protein>
    <recommendedName>
        <fullName evidence="6">Protein kinase domain-containing protein</fullName>
    </recommendedName>
</protein>
<dbReference type="EMBL" id="WHWC01000010">
    <property type="protein sequence ID" value="KAG8374497.1"/>
    <property type="molecule type" value="Genomic_DNA"/>
</dbReference>
<feature type="domain" description="Protein kinase" evidence="6">
    <location>
        <begin position="1"/>
        <end position="202"/>
    </location>
</feature>
<evidence type="ECO:0000313" key="8">
    <source>
        <dbReference type="Proteomes" id="UP000826271"/>
    </source>
</evidence>
<name>A0AAV6X227_9LAMI</name>
<dbReference type="InterPro" id="IPR008271">
    <property type="entry name" value="Ser/Thr_kinase_AS"/>
</dbReference>
<dbReference type="PROSITE" id="PS00108">
    <property type="entry name" value="PROTEIN_KINASE_ST"/>
    <property type="match status" value="1"/>
</dbReference>
<dbReference type="GO" id="GO:0005886">
    <property type="term" value="C:plasma membrane"/>
    <property type="evidence" value="ECO:0007669"/>
    <property type="project" value="UniProtKB-SubCell"/>
</dbReference>
<dbReference type="SUPFAM" id="SSF56112">
    <property type="entry name" value="Protein kinase-like (PK-like)"/>
    <property type="match status" value="1"/>
</dbReference>
<keyword evidence="3" id="KW-0418">Kinase</keyword>
<keyword evidence="2" id="KW-1003">Cell membrane</keyword>
<dbReference type="PROSITE" id="PS50011">
    <property type="entry name" value="PROTEIN_KINASE_DOM"/>
    <property type="match status" value="1"/>
</dbReference>
<comment type="subcellular location">
    <subcellularLocation>
        <location evidence="1">Cell membrane</location>
        <topology evidence="1">Lipid-anchor</topology>
    </subcellularLocation>
</comment>
<evidence type="ECO:0000313" key="7">
    <source>
        <dbReference type="EMBL" id="KAG8374497.1"/>
    </source>
</evidence>
<dbReference type="SMART" id="SM00220">
    <property type="entry name" value="S_TKc"/>
    <property type="match status" value="1"/>
</dbReference>
<dbReference type="Proteomes" id="UP000826271">
    <property type="component" value="Unassembled WGS sequence"/>
</dbReference>
<proteinExistence type="predicted"/>
<evidence type="ECO:0000256" key="5">
    <source>
        <dbReference type="ARBA" id="ARBA00023288"/>
    </source>
</evidence>
<dbReference type="GO" id="GO:0005524">
    <property type="term" value="F:ATP binding"/>
    <property type="evidence" value="ECO:0007669"/>
    <property type="project" value="InterPro"/>
</dbReference>
<keyword evidence="3" id="KW-0808">Transferase</keyword>
<dbReference type="Gene3D" id="1.10.510.10">
    <property type="entry name" value="Transferase(Phosphotransferase) domain 1"/>
    <property type="match status" value="1"/>
</dbReference>
<dbReference type="PANTHER" id="PTHR47985:SF22">
    <property type="entry name" value="PROTEIN KINASE DOMAIN-CONTAINING PROTEIN"/>
    <property type="match status" value="1"/>
</dbReference>
<keyword evidence="3" id="KW-0723">Serine/threonine-protein kinase</keyword>
<reference evidence="7" key="1">
    <citation type="submission" date="2019-10" db="EMBL/GenBank/DDBJ databases">
        <authorList>
            <person name="Zhang R."/>
            <person name="Pan Y."/>
            <person name="Wang J."/>
            <person name="Ma R."/>
            <person name="Yu S."/>
        </authorList>
    </citation>
    <scope>NUCLEOTIDE SEQUENCE</scope>
    <source>
        <strain evidence="7">LA-IB0</strain>
        <tissue evidence="7">Leaf</tissue>
    </source>
</reference>